<accession>A0A0B0PGV3</accession>
<dbReference type="EMBL" id="KN427684">
    <property type="protein sequence ID" value="KHG24147.1"/>
    <property type="molecule type" value="Genomic_DNA"/>
</dbReference>
<dbReference type="AlphaFoldDB" id="A0A0B0PGV3"/>
<protein>
    <submittedName>
        <fullName evidence="1">Uncharacterized protein</fullName>
    </submittedName>
</protein>
<keyword evidence="2" id="KW-1185">Reference proteome</keyword>
<proteinExistence type="predicted"/>
<organism evidence="1 2">
    <name type="scientific">Gossypium arboreum</name>
    <name type="common">Tree cotton</name>
    <name type="synonym">Gossypium nanking</name>
    <dbReference type="NCBI Taxonomy" id="29729"/>
    <lineage>
        <taxon>Eukaryota</taxon>
        <taxon>Viridiplantae</taxon>
        <taxon>Streptophyta</taxon>
        <taxon>Embryophyta</taxon>
        <taxon>Tracheophyta</taxon>
        <taxon>Spermatophyta</taxon>
        <taxon>Magnoliopsida</taxon>
        <taxon>eudicotyledons</taxon>
        <taxon>Gunneridae</taxon>
        <taxon>Pentapetalae</taxon>
        <taxon>rosids</taxon>
        <taxon>malvids</taxon>
        <taxon>Malvales</taxon>
        <taxon>Malvaceae</taxon>
        <taxon>Malvoideae</taxon>
        <taxon>Gossypium</taxon>
    </lineage>
</organism>
<reference evidence="2" key="1">
    <citation type="submission" date="2014-09" db="EMBL/GenBank/DDBJ databases">
        <authorList>
            <person name="Mudge J."/>
            <person name="Ramaraj T."/>
            <person name="Lindquist I.E."/>
            <person name="Bharti A.K."/>
            <person name="Sundararajan A."/>
            <person name="Cameron C.T."/>
            <person name="Woodward J.E."/>
            <person name="May G.D."/>
            <person name="Brubaker C."/>
            <person name="Broadhvest J."/>
            <person name="Wilkins T.A."/>
        </authorList>
    </citation>
    <scope>NUCLEOTIDE SEQUENCE</scope>
    <source>
        <strain evidence="2">cv. AKA8401</strain>
    </source>
</reference>
<name>A0A0B0PGV3_GOSAR</name>
<sequence length="53" mass="5987">MSLENHVLCDLCESGCWSCTSYWWLGVGHARPTGGWVVRHVLQIPDTLCEQLV</sequence>
<dbReference type="Proteomes" id="UP000032142">
    <property type="component" value="Unassembled WGS sequence"/>
</dbReference>
<evidence type="ECO:0000313" key="2">
    <source>
        <dbReference type="Proteomes" id="UP000032142"/>
    </source>
</evidence>
<gene>
    <name evidence="1" type="ORF">F383_31389</name>
</gene>
<evidence type="ECO:0000313" key="1">
    <source>
        <dbReference type="EMBL" id="KHG24147.1"/>
    </source>
</evidence>